<dbReference type="InterPro" id="IPR036908">
    <property type="entry name" value="RlpA-like_sf"/>
</dbReference>
<dbReference type="AlphaFoldDB" id="A0AAD6XW36"/>
<dbReference type="Gene3D" id="2.40.40.10">
    <property type="entry name" value="RlpA-like domain"/>
    <property type="match status" value="1"/>
</dbReference>
<gene>
    <name evidence="4" type="ORF">B0H15DRAFT_944494</name>
</gene>
<evidence type="ECO:0000313" key="4">
    <source>
        <dbReference type="EMBL" id="KAJ7100135.1"/>
    </source>
</evidence>
<dbReference type="CDD" id="cd22191">
    <property type="entry name" value="DPBB_RlpA_EXP_N-like"/>
    <property type="match status" value="1"/>
</dbReference>
<evidence type="ECO:0000256" key="3">
    <source>
        <dbReference type="SAM" id="SignalP"/>
    </source>
</evidence>
<dbReference type="EMBL" id="JARJCN010000006">
    <property type="protein sequence ID" value="KAJ7100135.1"/>
    <property type="molecule type" value="Genomic_DNA"/>
</dbReference>
<name>A0AAD6XW36_9AGAR</name>
<evidence type="ECO:0000313" key="5">
    <source>
        <dbReference type="Proteomes" id="UP001222325"/>
    </source>
</evidence>
<feature type="compositionally biased region" description="Low complexity" evidence="2">
    <location>
        <begin position="164"/>
        <end position="186"/>
    </location>
</feature>
<evidence type="ECO:0000256" key="1">
    <source>
        <dbReference type="ARBA" id="ARBA00022729"/>
    </source>
</evidence>
<dbReference type="PANTHER" id="PTHR31836">
    <property type="match status" value="1"/>
</dbReference>
<dbReference type="Proteomes" id="UP001222325">
    <property type="component" value="Unassembled WGS sequence"/>
</dbReference>
<accession>A0AAD6XW36</accession>
<keyword evidence="1 3" id="KW-0732">Signal</keyword>
<feature type="chain" id="PRO_5042245829" evidence="3">
    <location>
        <begin position="18"/>
        <end position="242"/>
    </location>
</feature>
<comment type="caution">
    <text evidence="4">The sequence shown here is derived from an EMBL/GenBank/DDBJ whole genome shotgun (WGS) entry which is preliminary data.</text>
</comment>
<feature type="compositionally biased region" description="Low complexity" evidence="2">
    <location>
        <begin position="140"/>
        <end position="156"/>
    </location>
</feature>
<organism evidence="4 5">
    <name type="scientific">Mycena belliarum</name>
    <dbReference type="NCBI Taxonomy" id="1033014"/>
    <lineage>
        <taxon>Eukaryota</taxon>
        <taxon>Fungi</taxon>
        <taxon>Dikarya</taxon>
        <taxon>Basidiomycota</taxon>
        <taxon>Agaricomycotina</taxon>
        <taxon>Agaricomycetes</taxon>
        <taxon>Agaricomycetidae</taxon>
        <taxon>Agaricales</taxon>
        <taxon>Marasmiineae</taxon>
        <taxon>Mycenaceae</taxon>
        <taxon>Mycena</taxon>
    </lineage>
</organism>
<evidence type="ECO:0000256" key="2">
    <source>
        <dbReference type="SAM" id="MobiDB-lite"/>
    </source>
</evidence>
<protein>
    <submittedName>
        <fullName evidence="4">RlpA-like double-psi beta-barrel-protein domain-containing protein-containing protein</fullName>
    </submittedName>
</protein>
<feature type="region of interest" description="Disordered" evidence="2">
    <location>
        <begin position="134"/>
        <end position="186"/>
    </location>
</feature>
<proteinExistence type="predicted"/>
<dbReference type="SUPFAM" id="SSF50685">
    <property type="entry name" value="Barwin-like endoglucanases"/>
    <property type="match status" value="1"/>
</dbReference>
<dbReference type="InterPro" id="IPR051477">
    <property type="entry name" value="Expansin_CellWall"/>
</dbReference>
<keyword evidence="5" id="KW-1185">Reference proteome</keyword>
<reference evidence="4" key="1">
    <citation type="submission" date="2023-03" db="EMBL/GenBank/DDBJ databases">
        <title>Massive genome expansion in bonnet fungi (Mycena s.s.) driven by repeated elements and novel gene families across ecological guilds.</title>
        <authorList>
            <consortium name="Lawrence Berkeley National Laboratory"/>
            <person name="Harder C.B."/>
            <person name="Miyauchi S."/>
            <person name="Viragh M."/>
            <person name="Kuo A."/>
            <person name="Thoen E."/>
            <person name="Andreopoulos B."/>
            <person name="Lu D."/>
            <person name="Skrede I."/>
            <person name="Drula E."/>
            <person name="Henrissat B."/>
            <person name="Morin E."/>
            <person name="Kohler A."/>
            <person name="Barry K."/>
            <person name="LaButti K."/>
            <person name="Morin E."/>
            <person name="Salamov A."/>
            <person name="Lipzen A."/>
            <person name="Mereny Z."/>
            <person name="Hegedus B."/>
            <person name="Baldrian P."/>
            <person name="Stursova M."/>
            <person name="Weitz H."/>
            <person name="Taylor A."/>
            <person name="Grigoriev I.V."/>
            <person name="Nagy L.G."/>
            <person name="Martin F."/>
            <person name="Kauserud H."/>
        </authorList>
    </citation>
    <scope>NUCLEOTIDE SEQUENCE</scope>
    <source>
        <strain evidence="4">CBHHK173m</strain>
    </source>
</reference>
<dbReference type="PANTHER" id="PTHR31836:SF28">
    <property type="entry name" value="SRCR DOMAIN-CONTAINING PROTEIN-RELATED"/>
    <property type="match status" value="1"/>
</dbReference>
<feature type="signal peptide" evidence="3">
    <location>
        <begin position="1"/>
        <end position="17"/>
    </location>
</feature>
<sequence>MLSLLSLLFALAATASAHDITPRGHAHGHLKRASGARFSNYLAGLGACGWTNSDSEFVVALTAQQWDNGAHCGKEISISWKGKTTNAKIVDECMGCPMGGLDFSQGLFSFFVGQGNNNNVGIIYGDWSFADGSGNGGGSTTTSTKAQPKPTPTSTSTPPPPPTSTHTTTSSTKASTSSAAPTSAAPSSASTLLSASASASVPASIASAVAVPAASGAPQNIMDFSQALLNLNALIVAAQGST</sequence>